<keyword evidence="3" id="KW-1185">Reference proteome</keyword>
<protein>
    <submittedName>
        <fullName evidence="2">Alcohol dehydrogenase GroES-associated</fullName>
    </submittedName>
</protein>
<dbReference type="AlphaFoldDB" id="A0A699ZBS4"/>
<dbReference type="Proteomes" id="UP000485058">
    <property type="component" value="Unassembled WGS sequence"/>
</dbReference>
<accession>A0A699ZBS4</accession>
<reference evidence="2 3" key="1">
    <citation type="submission" date="2020-02" db="EMBL/GenBank/DDBJ databases">
        <title>Draft genome sequence of Haematococcus lacustris strain NIES-144.</title>
        <authorList>
            <person name="Morimoto D."/>
            <person name="Nakagawa S."/>
            <person name="Yoshida T."/>
            <person name="Sawayama S."/>
        </authorList>
    </citation>
    <scope>NUCLEOTIDE SEQUENCE [LARGE SCALE GENOMIC DNA]</scope>
    <source>
        <strain evidence="2 3">NIES-144</strain>
    </source>
</reference>
<name>A0A699ZBS4_HAELA</name>
<dbReference type="EMBL" id="BLLF01001484">
    <property type="protein sequence ID" value="GFH19561.1"/>
    <property type="molecule type" value="Genomic_DNA"/>
</dbReference>
<proteinExistence type="predicted"/>
<evidence type="ECO:0000313" key="2">
    <source>
        <dbReference type="EMBL" id="GFH19561.1"/>
    </source>
</evidence>
<feature type="region of interest" description="Disordered" evidence="1">
    <location>
        <begin position="1"/>
        <end position="37"/>
    </location>
</feature>
<comment type="caution">
    <text evidence="2">The sequence shown here is derived from an EMBL/GenBank/DDBJ whole genome shotgun (WGS) entry which is preliminary data.</text>
</comment>
<feature type="compositionally biased region" description="Polar residues" evidence="1">
    <location>
        <begin position="18"/>
        <end position="37"/>
    </location>
</feature>
<organism evidence="2 3">
    <name type="scientific">Haematococcus lacustris</name>
    <name type="common">Green alga</name>
    <name type="synonym">Haematococcus pluvialis</name>
    <dbReference type="NCBI Taxonomy" id="44745"/>
    <lineage>
        <taxon>Eukaryota</taxon>
        <taxon>Viridiplantae</taxon>
        <taxon>Chlorophyta</taxon>
        <taxon>core chlorophytes</taxon>
        <taxon>Chlorophyceae</taxon>
        <taxon>CS clade</taxon>
        <taxon>Chlamydomonadales</taxon>
        <taxon>Haematococcaceae</taxon>
        <taxon>Haematococcus</taxon>
    </lineage>
</organism>
<sequence length="109" mass="11663">MASLSDLPKLGDMAGHPFQTNPQTDTSKVTKADNPTGTSVVTVNAKKHEDLPPMKAVCWYGKHDVRVVDRPRPAITDSGLGSFIAELRLDWCDAHAPAPIRQGAVAGNC</sequence>
<evidence type="ECO:0000256" key="1">
    <source>
        <dbReference type="SAM" id="MobiDB-lite"/>
    </source>
</evidence>
<evidence type="ECO:0000313" key="3">
    <source>
        <dbReference type="Proteomes" id="UP000485058"/>
    </source>
</evidence>
<gene>
    <name evidence="2" type="ORF">HaLaN_16524</name>
</gene>